<evidence type="ECO:0000313" key="4">
    <source>
        <dbReference type="Proteomes" id="UP001370348"/>
    </source>
</evidence>
<dbReference type="GO" id="GO:0016787">
    <property type="term" value="F:hydrolase activity"/>
    <property type="evidence" value="ECO:0007669"/>
    <property type="project" value="UniProtKB-KW"/>
</dbReference>
<feature type="domain" description="AB hydrolase-1" evidence="2">
    <location>
        <begin position="44"/>
        <end position="256"/>
    </location>
</feature>
<dbReference type="Pfam" id="PF12697">
    <property type="entry name" value="Abhydrolase_6"/>
    <property type="match status" value="1"/>
</dbReference>
<keyword evidence="4" id="KW-1185">Reference proteome</keyword>
<dbReference type="InterPro" id="IPR052897">
    <property type="entry name" value="Sec-Metab_Biosynth_Hydrolase"/>
</dbReference>
<feature type="signal peptide" evidence="1">
    <location>
        <begin position="1"/>
        <end position="25"/>
    </location>
</feature>
<proteinExistence type="predicted"/>
<dbReference type="InterPro" id="IPR000073">
    <property type="entry name" value="AB_hydrolase_1"/>
</dbReference>
<keyword evidence="1" id="KW-0732">Signal</keyword>
<evidence type="ECO:0000256" key="1">
    <source>
        <dbReference type="SAM" id="SignalP"/>
    </source>
</evidence>
<dbReference type="RefSeq" id="WP_394824707.1">
    <property type="nucleotide sequence ID" value="NZ_CP089984.1"/>
</dbReference>
<dbReference type="SUPFAM" id="SSF53474">
    <property type="entry name" value="alpha/beta-Hydrolases"/>
    <property type="match status" value="1"/>
</dbReference>
<sequence>MSTVRNVMYASILTMSAAYSGAAIGADSPSGTAKPPSGGGAKTVVLVHGAFADGSSWSSVIPLLQAKGLKVVAVQNPLTSLSDDVQFAKRAIDAQSGPVILVGHSWGGTVISEAGTNDKVKALVYVAAFAPSSGQSTSDTGKGFPVAPGIATLQVDASGFASLPPDAVRQHFAQDVSPEQANLIATTQGLIRAASFDHKVSTAAWLSKPSWYIVAKNDHMIPPDQQRAMAKKINARTTELPASHVPMLSRPQDVANVIVSAAESIK</sequence>
<dbReference type="Proteomes" id="UP001370348">
    <property type="component" value="Chromosome"/>
</dbReference>
<feature type="chain" id="PRO_5047511270" evidence="1">
    <location>
        <begin position="26"/>
        <end position="266"/>
    </location>
</feature>
<evidence type="ECO:0000313" key="3">
    <source>
        <dbReference type="EMBL" id="WXB15082.1"/>
    </source>
</evidence>
<dbReference type="EMBL" id="CP089984">
    <property type="protein sequence ID" value="WXB15082.1"/>
    <property type="molecule type" value="Genomic_DNA"/>
</dbReference>
<gene>
    <name evidence="3" type="ORF">LZC94_45600</name>
</gene>
<name>A0ABZ2LVZ8_9BACT</name>
<dbReference type="InterPro" id="IPR029058">
    <property type="entry name" value="AB_hydrolase_fold"/>
</dbReference>
<evidence type="ECO:0000259" key="2">
    <source>
        <dbReference type="Pfam" id="PF12697"/>
    </source>
</evidence>
<dbReference type="PANTHER" id="PTHR37017">
    <property type="entry name" value="AB HYDROLASE-1 DOMAIN-CONTAINING PROTEIN-RELATED"/>
    <property type="match status" value="1"/>
</dbReference>
<accession>A0ABZ2LVZ8</accession>
<dbReference type="PANTHER" id="PTHR37017:SF11">
    <property type="entry name" value="ESTERASE_LIPASE_THIOESTERASE DOMAIN-CONTAINING PROTEIN"/>
    <property type="match status" value="1"/>
</dbReference>
<protein>
    <submittedName>
        <fullName evidence="3">Alpha/beta hydrolase</fullName>
    </submittedName>
</protein>
<keyword evidence="3" id="KW-0378">Hydrolase</keyword>
<reference evidence="3 4" key="1">
    <citation type="submission" date="2021-12" db="EMBL/GenBank/DDBJ databases">
        <title>Discovery of the Pendulisporaceae a myxobacterial family with distinct sporulation behavior and unique specialized metabolism.</title>
        <authorList>
            <person name="Garcia R."/>
            <person name="Popoff A."/>
            <person name="Bader C.D."/>
            <person name="Loehr J."/>
            <person name="Walesch S."/>
            <person name="Walt C."/>
            <person name="Boldt J."/>
            <person name="Bunk B."/>
            <person name="Haeckl F.J.F.P.J."/>
            <person name="Gunesch A.P."/>
            <person name="Birkelbach J."/>
            <person name="Nuebel U."/>
            <person name="Pietschmann T."/>
            <person name="Bach T."/>
            <person name="Mueller R."/>
        </authorList>
    </citation>
    <scope>NUCLEOTIDE SEQUENCE [LARGE SCALE GENOMIC DNA]</scope>
    <source>
        <strain evidence="3 4">MSr11954</strain>
    </source>
</reference>
<dbReference type="Gene3D" id="3.40.50.1820">
    <property type="entry name" value="alpha/beta hydrolase"/>
    <property type="match status" value="1"/>
</dbReference>
<organism evidence="3 4">
    <name type="scientific">Pendulispora albinea</name>
    <dbReference type="NCBI Taxonomy" id="2741071"/>
    <lineage>
        <taxon>Bacteria</taxon>
        <taxon>Pseudomonadati</taxon>
        <taxon>Myxococcota</taxon>
        <taxon>Myxococcia</taxon>
        <taxon>Myxococcales</taxon>
        <taxon>Sorangiineae</taxon>
        <taxon>Pendulisporaceae</taxon>
        <taxon>Pendulispora</taxon>
    </lineage>
</organism>